<dbReference type="AlphaFoldDB" id="D7E223"/>
<name>D7E223_NOSA0</name>
<dbReference type="PANTHER" id="PTHR33415">
    <property type="entry name" value="PROTEIN EMBRYO DEFECTIVE 514"/>
    <property type="match status" value="1"/>
</dbReference>
<dbReference type="eggNOG" id="ENOG5032RIR">
    <property type="taxonomic scope" value="Bacteria"/>
</dbReference>
<dbReference type="EMBL" id="CP002059">
    <property type="protein sequence ID" value="ADI63301.1"/>
    <property type="molecule type" value="Genomic_DNA"/>
</dbReference>
<dbReference type="Gene3D" id="3.10.450.40">
    <property type="match status" value="1"/>
</dbReference>
<dbReference type="PANTHER" id="PTHR33415:SF12">
    <property type="entry name" value="PROTEIN EMBRYO DEFECTIVE 514"/>
    <property type="match status" value="1"/>
</dbReference>
<proteinExistence type="predicted"/>
<dbReference type="KEGG" id="naz:Aazo_0895"/>
<organism evidence="1 2">
    <name type="scientific">Nostoc azollae (strain 0708)</name>
    <name type="common">Anabaena azollae (strain 0708)</name>
    <dbReference type="NCBI Taxonomy" id="551115"/>
    <lineage>
        <taxon>Bacteria</taxon>
        <taxon>Bacillati</taxon>
        <taxon>Cyanobacteriota</taxon>
        <taxon>Cyanophyceae</taxon>
        <taxon>Nostocales</taxon>
        <taxon>Nostocaceae</taxon>
        <taxon>Trichormus</taxon>
    </lineage>
</organism>
<accession>D7E223</accession>
<dbReference type="HOGENOM" id="CLU_080088_1_0_3"/>
<evidence type="ECO:0000313" key="1">
    <source>
        <dbReference type="EMBL" id="ADI63301.1"/>
    </source>
</evidence>
<dbReference type="Pfam" id="PF11523">
    <property type="entry name" value="DUF3223"/>
    <property type="match status" value="1"/>
</dbReference>
<protein>
    <submittedName>
        <fullName evidence="1">Uncharacterized protein</fullName>
    </submittedName>
</protein>
<evidence type="ECO:0000313" key="2">
    <source>
        <dbReference type="Proteomes" id="UP000001511"/>
    </source>
</evidence>
<gene>
    <name evidence="1" type="ordered locus">Aazo_0895</name>
</gene>
<dbReference type="Proteomes" id="UP000001511">
    <property type="component" value="Chromosome"/>
</dbReference>
<sequence>MIMVAKPSELGGIYFKTLTERDEYIRSILEKGERVLEGQELAVAFDLLLLHPDADNKIGAGVKQIEVRPSGQRTDYNCLWVVRENNPEDDDFSYEKCKSDMTRLIEKRRESAYREAVQQQITDYRFVHRKSSQSCDHPGCTSNKDIQVDHQHPSFKELVSSFEQEQDDIPTEFEEAVGTIYTKRFRESDSAYGEAWQKYHQPHAVLRLLCKEHNLTRKRKEKS</sequence>
<keyword evidence="2" id="KW-1185">Reference proteome</keyword>
<reference evidence="1 2" key="1">
    <citation type="journal article" date="2010" name="PLoS ONE">
        <title>Genome erosion in a nitrogen-fixing vertically transmitted endosymbiotic multicellular cyanobacterium.</title>
        <authorList>
            <person name="Ran L."/>
            <person name="Larsson J."/>
            <person name="Vigil-Stenman T."/>
            <person name="Nylander J.A."/>
            <person name="Ininbergs K."/>
            <person name="Zheng W.W."/>
            <person name="Lapidus A."/>
            <person name="Lowry S."/>
            <person name="Haselkorn R."/>
            <person name="Bergman B."/>
        </authorList>
    </citation>
    <scope>NUCLEOTIDE SEQUENCE [LARGE SCALE GENOMIC DNA]</scope>
    <source>
        <strain evidence="1 2">0708</strain>
    </source>
</reference>
<dbReference type="InterPro" id="IPR044673">
    <property type="entry name" value="DCL-like"/>
</dbReference>
<dbReference type="RefSeq" id="WP_013190319.1">
    <property type="nucleotide sequence ID" value="NC_014248.1"/>
</dbReference>
<dbReference type="OrthoDB" id="581814at2"/>